<evidence type="ECO:0000256" key="1">
    <source>
        <dbReference type="ARBA" id="ARBA00004442"/>
    </source>
</evidence>
<keyword evidence="2" id="KW-0472">Membrane</keyword>
<sequence>MQNATGTLSFRNIADLEAGLLSPGRGDNNTTNSAANVVNGQVEGAFGNFSSTGDVNAAAANFSRDIWSIFAQDDWKINDQLSAVAGVRVDWYDGGAPALNPLFVQRYGFTNTTGFSNLDPVVMPRVAFTYDLNDFAVFSRAQVRAGVGVFSGGDPVVWFANAFQNDGRGFSQGSTQDPACGLATGQQLDVVVNGQFTGLPQCIVTSGSAAAARGQGDTQSIDPNIKMPTVWRANLGFSSELNFADTGFFSGWQLNLDYIYSKYKNPLTIVDLSQVPDITKGLNGFSIDGRPVYAAIDPTRAGCTAKFVGVNPNPTYANVNAACFGTARDDELMLTNAGSYRSQIASFILSKNFDGGVFTDGGSTYFSLGYSYTDSQDRRNMYNSTAGSNFDNSAAFDRQNPDASRGFFGSRHNITMQTSFKEEFFDDLATRLGITFVARSGRPYSLTFSGGGVFADSVSGNDNALAYIPTGINDPNVVFVDTLSSRGAVVRTAAQNAADLDSFIGGLKCANKYRGRSITRNTCSNDWYFDVDLTFSQELPGPGRLFGRKDKLKLYATMDNFLNFLDSDWNVQRRRAFTGLQDIATAGRAAVTQGTVTPVLPGVDAQGRYIISGFTGNTFAADNQINFSSSVWRLKIGISYDF</sequence>
<reference evidence="5 6" key="1">
    <citation type="submission" date="2018-09" db="EMBL/GenBank/DDBJ databases">
        <authorList>
            <person name="Zhu H."/>
        </authorList>
    </citation>
    <scope>NUCLEOTIDE SEQUENCE [LARGE SCALE GENOMIC DNA]</scope>
    <source>
        <strain evidence="5 6">K2R01-6</strain>
    </source>
</reference>
<comment type="caution">
    <text evidence="5">The sequence shown here is derived from an EMBL/GenBank/DDBJ whole genome shotgun (WGS) entry which is preliminary data.</text>
</comment>
<accession>A0A418W7W4</accession>
<keyword evidence="3" id="KW-0998">Cell outer membrane</keyword>
<dbReference type="GO" id="GO:0009279">
    <property type="term" value="C:cell outer membrane"/>
    <property type="evidence" value="ECO:0007669"/>
    <property type="project" value="UniProtKB-SubCell"/>
</dbReference>
<dbReference type="SUPFAM" id="SSF56935">
    <property type="entry name" value="Porins"/>
    <property type="match status" value="1"/>
</dbReference>
<gene>
    <name evidence="5" type="ORF">D3876_19915</name>
</gene>
<evidence type="ECO:0000313" key="6">
    <source>
        <dbReference type="Proteomes" id="UP000286100"/>
    </source>
</evidence>
<dbReference type="Proteomes" id="UP000286100">
    <property type="component" value="Unassembled WGS sequence"/>
</dbReference>
<name>A0A418W7W4_9SPHN</name>
<dbReference type="RefSeq" id="WP_119765475.1">
    <property type="nucleotide sequence ID" value="NZ_QYUM01000004.1"/>
</dbReference>
<dbReference type="InterPro" id="IPR000531">
    <property type="entry name" value="Beta-barrel_TonB"/>
</dbReference>
<evidence type="ECO:0000256" key="3">
    <source>
        <dbReference type="ARBA" id="ARBA00023237"/>
    </source>
</evidence>
<evidence type="ECO:0000259" key="4">
    <source>
        <dbReference type="Pfam" id="PF00593"/>
    </source>
</evidence>
<organism evidence="5 6">
    <name type="scientific">Sphingomonas cavernae</name>
    <dbReference type="NCBI Taxonomy" id="2320861"/>
    <lineage>
        <taxon>Bacteria</taxon>
        <taxon>Pseudomonadati</taxon>
        <taxon>Pseudomonadota</taxon>
        <taxon>Alphaproteobacteria</taxon>
        <taxon>Sphingomonadales</taxon>
        <taxon>Sphingomonadaceae</taxon>
        <taxon>Sphingomonas</taxon>
    </lineage>
</organism>
<comment type="subcellular location">
    <subcellularLocation>
        <location evidence="1">Cell outer membrane</location>
    </subcellularLocation>
</comment>
<protein>
    <recommendedName>
        <fullName evidence="4">TonB-dependent receptor-like beta-barrel domain-containing protein</fullName>
    </recommendedName>
</protein>
<proteinExistence type="predicted"/>
<dbReference type="AlphaFoldDB" id="A0A418W7W4"/>
<dbReference type="Gene3D" id="2.40.170.20">
    <property type="entry name" value="TonB-dependent receptor, beta-barrel domain"/>
    <property type="match status" value="1"/>
</dbReference>
<dbReference type="Pfam" id="PF00593">
    <property type="entry name" value="TonB_dep_Rec_b-barrel"/>
    <property type="match status" value="1"/>
</dbReference>
<evidence type="ECO:0000256" key="2">
    <source>
        <dbReference type="ARBA" id="ARBA00023136"/>
    </source>
</evidence>
<dbReference type="OrthoDB" id="9768147at2"/>
<dbReference type="EMBL" id="QYUM01000004">
    <property type="protein sequence ID" value="RJF86091.1"/>
    <property type="molecule type" value="Genomic_DNA"/>
</dbReference>
<keyword evidence="6" id="KW-1185">Reference proteome</keyword>
<dbReference type="InterPro" id="IPR036942">
    <property type="entry name" value="Beta-barrel_TonB_sf"/>
</dbReference>
<evidence type="ECO:0000313" key="5">
    <source>
        <dbReference type="EMBL" id="RJF86091.1"/>
    </source>
</evidence>
<feature type="domain" description="TonB-dependent receptor-like beta-barrel" evidence="4">
    <location>
        <begin position="44"/>
        <end position="276"/>
    </location>
</feature>